<dbReference type="Proteomes" id="UP000011602">
    <property type="component" value="Unassembled WGS sequence"/>
</dbReference>
<sequence length="91" mass="9731">MTEGDGNGFDTMSRRPPSRSIIEAVAEAEGVPAHELRPPTYESLHTVIDPDALDALFEPHADGTVRPAGRVTFPYCGYTVTVDADGSVSLE</sequence>
<dbReference type="OrthoDB" id="221929at2157"/>
<feature type="domain" description="Halobacterial output" evidence="1">
    <location>
        <begin position="14"/>
        <end position="89"/>
    </location>
</feature>
<organism evidence="2 3">
    <name type="scientific">Natronolimnohabitans innermongolicus JCM 12255</name>
    <dbReference type="NCBI Taxonomy" id="1227499"/>
    <lineage>
        <taxon>Archaea</taxon>
        <taxon>Methanobacteriati</taxon>
        <taxon>Methanobacteriota</taxon>
        <taxon>Stenosarchaea group</taxon>
        <taxon>Halobacteria</taxon>
        <taxon>Halobacteriales</taxon>
        <taxon>Natrialbaceae</taxon>
        <taxon>Natronolimnohabitans</taxon>
    </lineage>
</organism>
<evidence type="ECO:0000313" key="2">
    <source>
        <dbReference type="EMBL" id="ELY60639.1"/>
    </source>
</evidence>
<evidence type="ECO:0000313" key="3">
    <source>
        <dbReference type="Proteomes" id="UP000011602"/>
    </source>
</evidence>
<proteinExistence type="predicted"/>
<dbReference type="Pfam" id="PF18545">
    <property type="entry name" value="HalOD1"/>
    <property type="match status" value="1"/>
</dbReference>
<dbReference type="AlphaFoldDB" id="L9XFY0"/>
<dbReference type="EMBL" id="AOHZ01000018">
    <property type="protein sequence ID" value="ELY60639.1"/>
    <property type="molecule type" value="Genomic_DNA"/>
</dbReference>
<comment type="caution">
    <text evidence="2">The sequence shown here is derived from an EMBL/GenBank/DDBJ whole genome shotgun (WGS) entry which is preliminary data.</text>
</comment>
<evidence type="ECO:0000259" key="1">
    <source>
        <dbReference type="Pfam" id="PF18545"/>
    </source>
</evidence>
<keyword evidence="3" id="KW-1185">Reference proteome</keyword>
<gene>
    <name evidence="2" type="ORF">C493_04161</name>
</gene>
<protein>
    <recommendedName>
        <fullName evidence="1">Halobacterial output domain-containing protein</fullName>
    </recommendedName>
</protein>
<reference evidence="2 3" key="1">
    <citation type="journal article" date="2014" name="PLoS Genet.">
        <title>Phylogenetically driven sequencing of extremely halophilic archaea reveals strategies for static and dynamic osmo-response.</title>
        <authorList>
            <person name="Becker E.A."/>
            <person name="Seitzer P.M."/>
            <person name="Tritt A."/>
            <person name="Larsen D."/>
            <person name="Krusor M."/>
            <person name="Yao A.I."/>
            <person name="Wu D."/>
            <person name="Madern D."/>
            <person name="Eisen J.A."/>
            <person name="Darling A.E."/>
            <person name="Facciotti M.T."/>
        </authorList>
    </citation>
    <scope>NUCLEOTIDE SEQUENCE [LARGE SCALE GENOMIC DNA]</scope>
    <source>
        <strain evidence="2 3">JCM 12255</strain>
    </source>
</reference>
<dbReference type="RefSeq" id="WP_007258140.1">
    <property type="nucleotide sequence ID" value="NZ_AOHZ01000018.1"/>
</dbReference>
<dbReference type="STRING" id="1227499.C493_04161"/>
<dbReference type="eggNOG" id="arCOG08928">
    <property type="taxonomic scope" value="Archaea"/>
</dbReference>
<dbReference type="InterPro" id="IPR040624">
    <property type="entry name" value="HalOD1"/>
</dbReference>
<accession>L9XFY0</accession>
<name>L9XFY0_9EURY</name>